<evidence type="ECO:0000256" key="2">
    <source>
        <dbReference type="ARBA" id="ARBA00022692"/>
    </source>
</evidence>
<comment type="subcellular location">
    <subcellularLocation>
        <location evidence="1">Cell membrane</location>
        <topology evidence="1">Multi-pass membrane protein</topology>
    </subcellularLocation>
</comment>
<feature type="transmembrane region" description="Helical" evidence="5">
    <location>
        <begin position="28"/>
        <end position="51"/>
    </location>
</feature>
<feature type="transmembrane region" description="Helical" evidence="5">
    <location>
        <begin position="357"/>
        <end position="378"/>
    </location>
</feature>
<evidence type="ECO:0000313" key="7">
    <source>
        <dbReference type="EMBL" id="GAA3756419.1"/>
    </source>
</evidence>
<evidence type="ECO:0000256" key="5">
    <source>
        <dbReference type="SAM" id="Phobius"/>
    </source>
</evidence>
<keyword evidence="4 5" id="KW-0472">Membrane</keyword>
<feature type="transmembrane region" description="Helical" evidence="5">
    <location>
        <begin position="269"/>
        <end position="288"/>
    </location>
</feature>
<dbReference type="PANTHER" id="PTHR23523">
    <property type="match status" value="1"/>
</dbReference>
<feature type="transmembrane region" description="Helical" evidence="5">
    <location>
        <begin position="153"/>
        <end position="175"/>
    </location>
</feature>
<feature type="transmembrane region" description="Helical" evidence="5">
    <location>
        <begin position="334"/>
        <end position="351"/>
    </location>
</feature>
<feature type="transmembrane region" description="Helical" evidence="5">
    <location>
        <begin position="294"/>
        <end position="314"/>
    </location>
</feature>
<dbReference type="SUPFAM" id="SSF103473">
    <property type="entry name" value="MFS general substrate transporter"/>
    <property type="match status" value="1"/>
</dbReference>
<reference evidence="8" key="1">
    <citation type="journal article" date="2019" name="Int. J. Syst. Evol. Microbiol.">
        <title>The Global Catalogue of Microorganisms (GCM) 10K type strain sequencing project: providing services to taxonomists for standard genome sequencing and annotation.</title>
        <authorList>
            <consortium name="The Broad Institute Genomics Platform"/>
            <consortium name="The Broad Institute Genome Sequencing Center for Infectious Disease"/>
            <person name="Wu L."/>
            <person name="Ma J."/>
        </authorList>
    </citation>
    <scope>NUCLEOTIDE SEQUENCE [LARGE SCALE GENOMIC DNA]</scope>
    <source>
        <strain evidence="8">JCM 16950</strain>
    </source>
</reference>
<dbReference type="EMBL" id="BAABAF010000002">
    <property type="protein sequence ID" value="GAA3756419.1"/>
    <property type="molecule type" value="Genomic_DNA"/>
</dbReference>
<evidence type="ECO:0000259" key="6">
    <source>
        <dbReference type="PROSITE" id="PS50850"/>
    </source>
</evidence>
<dbReference type="Proteomes" id="UP001500540">
    <property type="component" value="Unassembled WGS sequence"/>
</dbReference>
<accession>A0ABP7G6S2</accession>
<keyword evidence="3 5" id="KW-1133">Transmembrane helix</keyword>
<evidence type="ECO:0000313" key="8">
    <source>
        <dbReference type="Proteomes" id="UP001500540"/>
    </source>
</evidence>
<feature type="transmembrane region" description="Helical" evidence="5">
    <location>
        <begin position="204"/>
        <end position="225"/>
    </location>
</feature>
<keyword evidence="8" id="KW-1185">Reference proteome</keyword>
<organism evidence="7 8">
    <name type="scientific">Microbacterium kribbense</name>
    <dbReference type="NCBI Taxonomy" id="433645"/>
    <lineage>
        <taxon>Bacteria</taxon>
        <taxon>Bacillati</taxon>
        <taxon>Actinomycetota</taxon>
        <taxon>Actinomycetes</taxon>
        <taxon>Micrococcales</taxon>
        <taxon>Microbacteriaceae</taxon>
        <taxon>Microbacterium</taxon>
    </lineage>
</organism>
<keyword evidence="2 5" id="KW-0812">Transmembrane</keyword>
<name>A0ABP7G6S2_9MICO</name>
<dbReference type="InterPro" id="IPR036259">
    <property type="entry name" value="MFS_trans_sf"/>
</dbReference>
<dbReference type="PROSITE" id="PS50850">
    <property type="entry name" value="MFS"/>
    <property type="match status" value="1"/>
</dbReference>
<comment type="caution">
    <text evidence="7">The sequence shown here is derived from an EMBL/GenBank/DDBJ whole genome shotgun (WGS) entry which is preliminary data.</text>
</comment>
<proteinExistence type="predicted"/>
<gene>
    <name evidence="7" type="ORF">GCM10022240_06530</name>
</gene>
<dbReference type="InterPro" id="IPR020846">
    <property type="entry name" value="MFS_dom"/>
</dbReference>
<dbReference type="InterPro" id="IPR011701">
    <property type="entry name" value="MFS"/>
</dbReference>
<dbReference type="PANTHER" id="PTHR23523:SF2">
    <property type="entry name" value="2-NITROIMIDAZOLE TRANSPORTER"/>
    <property type="match status" value="1"/>
</dbReference>
<feature type="transmembrane region" description="Helical" evidence="5">
    <location>
        <begin position="245"/>
        <end position="262"/>
    </location>
</feature>
<evidence type="ECO:0000256" key="4">
    <source>
        <dbReference type="ARBA" id="ARBA00023136"/>
    </source>
</evidence>
<feature type="domain" description="Major facilitator superfamily (MFS) profile" evidence="6">
    <location>
        <begin position="1"/>
        <end position="382"/>
    </location>
</feature>
<feature type="transmembrane region" description="Helical" evidence="5">
    <location>
        <begin position="87"/>
        <end position="109"/>
    </location>
</feature>
<feature type="transmembrane region" description="Helical" evidence="5">
    <location>
        <begin position="121"/>
        <end position="141"/>
    </location>
</feature>
<sequence length="387" mass="39748">MLLVAANMRPTITSLGPLLAQIGTGTGMSAAALGLLAAVPLVAWALISPLAHTLSRRFGMARTVFWSLVLLLAGTIVRSLPGPVLSLWLGTALIGAALAIVNVLMPAMIKREFLRVPLMMALYTALLSGVGAVASGVAVPVSQVGPGPGGAGWRFALLIIGAALLPFAAIAWGIATRRTDGIHARPTVDSTAHRARTGIWRDRIAWQVAGYMGLQSASFYMLVTWLAAYSTSFGRSEALAGVDVMVYQIFSLAGSLGVPFALRGRGVRIAPAAIPVLGIIGTAGLMLAPGGVDLWVAIVGVFSGSSLGMALTLLAQRSRDHDTAAALSGMSQSVGYLIAAVGPVVFGAVHAVTGGWIVPLILLAAVMAGQGVVGIFAARDRFVLEAS</sequence>
<feature type="transmembrane region" description="Helical" evidence="5">
    <location>
        <begin position="63"/>
        <end position="81"/>
    </location>
</feature>
<dbReference type="Pfam" id="PF07690">
    <property type="entry name" value="MFS_1"/>
    <property type="match status" value="1"/>
</dbReference>
<protein>
    <submittedName>
        <fullName evidence="7">CynX/NimT family MFS transporter</fullName>
    </submittedName>
</protein>
<evidence type="ECO:0000256" key="3">
    <source>
        <dbReference type="ARBA" id="ARBA00022989"/>
    </source>
</evidence>
<evidence type="ECO:0000256" key="1">
    <source>
        <dbReference type="ARBA" id="ARBA00004651"/>
    </source>
</evidence>
<dbReference type="Gene3D" id="1.20.1250.20">
    <property type="entry name" value="MFS general substrate transporter like domains"/>
    <property type="match status" value="1"/>
</dbReference>
<dbReference type="InterPro" id="IPR052524">
    <property type="entry name" value="MFS_Cyanate_Porter"/>
</dbReference>